<dbReference type="AlphaFoldDB" id="B4HB31"/>
<dbReference type="Proteomes" id="UP000008744">
    <property type="component" value="Unassembled WGS sequence"/>
</dbReference>
<name>B4HB31_DROPE</name>
<dbReference type="Pfam" id="PF00227">
    <property type="entry name" value="Proteasome"/>
    <property type="match status" value="1"/>
</dbReference>
<dbReference type="GO" id="GO:0051603">
    <property type="term" value="P:proteolysis involved in protein catabolic process"/>
    <property type="evidence" value="ECO:0007669"/>
    <property type="project" value="InterPro"/>
</dbReference>
<dbReference type="SMR" id="B4HB31"/>
<dbReference type="MEROPS" id="T01.972"/>
<dbReference type="OrthoDB" id="7866360at2759"/>
<evidence type="ECO:0000256" key="2">
    <source>
        <dbReference type="PROSITE-ProRule" id="PRU00808"/>
    </source>
</evidence>
<evidence type="ECO:0000313" key="4">
    <source>
        <dbReference type="Proteomes" id="UP000008744"/>
    </source>
</evidence>
<keyword evidence="4" id="KW-1185">Reference proteome</keyword>
<accession>B4HB31</accession>
<dbReference type="PhylomeDB" id="B4HB31"/>
<dbReference type="eggNOG" id="KOG0181">
    <property type="taxonomic scope" value="Eukaryota"/>
</dbReference>
<sequence length="252" mass="27145">MDQKFKFSPSVFGSAGTVEQSSYALKAVSKGSTSVGIVASEGVVIGTATRKTSELMEPRGMPHVAPINTMIGMAYSGLSGDFRILKNHAQRCSIQNNLSNGSAVKVKEVAHCMAILMQEYTQMASARPFGVSLLIAGCDKGVPHLYDCSANGTHSNRKAIALGRNAGICTSFLENRFTESLKIEDAIDTALLALKKGYEEKEAELKEGDGDDEEEDPMPTEVIQIGIAYPEGFECMDSNTVDEFYATSTYLD</sequence>
<evidence type="ECO:0000256" key="1">
    <source>
        <dbReference type="ARBA" id="ARBA00022942"/>
    </source>
</evidence>
<proteinExistence type="inferred from homology"/>
<dbReference type="PANTHER" id="PTHR11599">
    <property type="entry name" value="PROTEASOME SUBUNIT ALPHA/BETA"/>
    <property type="match status" value="1"/>
</dbReference>
<dbReference type="InterPro" id="IPR023332">
    <property type="entry name" value="Proteasome_alpha-type"/>
</dbReference>
<dbReference type="SUPFAM" id="SSF56235">
    <property type="entry name" value="N-terminal nucleophile aminohydrolases (Ntn hydrolases)"/>
    <property type="match status" value="1"/>
</dbReference>
<comment type="similarity">
    <text evidence="2">Belongs to the peptidase T1A family.</text>
</comment>
<evidence type="ECO:0000313" key="3">
    <source>
        <dbReference type="EMBL" id="EDW37834.1"/>
    </source>
</evidence>
<dbReference type="EMBL" id="CH479247">
    <property type="protein sequence ID" value="EDW37834.1"/>
    <property type="molecule type" value="Genomic_DNA"/>
</dbReference>
<dbReference type="OMA" id="INTMIGM"/>
<keyword evidence="1 2" id="KW-0647">Proteasome</keyword>
<dbReference type="KEGG" id="dpe:6603038"/>
<dbReference type="InterPro" id="IPR001353">
    <property type="entry name" value="Proteasome_sua/b"/>
</dbReference>
<reference evidence="3 4" key="1">
    <citation type="journal article" date="2007" name="Nature">
        <title>Evolution of genes and genomes on the Drosophila phylogeny.</title>
        <authorList>
            <consortium name="Drosophila 12 Genomes Consortium"/>
            <person name="Clark A.G."/>
            <person name="Eisen M.B."/>
            <person name="Smith D.R."/>
            <person name="Bergman C.M."/>
            <person name="Oliver B."/>
            <person name="Markow T.A."/>
            <person name="Kaufman T.C."/>
            <person name="Kellis M."/>
            <person name="Gelbart W."/>
            <person name="Iyer V.N."/>
            <person name="Pollard D.A."/>
            <person name="Sackton T.B."/>
            <person name="Larracuente A.M."/>
            <person name="Singh N.D."/>
            <person name="Abad J.P."/>
            <person name="Abt D.N."/>
            <person name="Adryan B."/>
            <person name="Aguade M."/>
            <person name="Akashi H."/>
            <person name="Anderson W.W."/>
            <person name="Aquadro C.F."/>
            <person name="Ardell D.H."/>
            <person name="Arguello R."/>
            <person name="Artieri C.G."/>
            <person name="Barbash D.A."/>
            <person name="Barker D."/>
            <person name="Barsanti P."/>
            <person name="Batterham P."/>
            <person name="Batzoglou S."/>
            <person name="Begun D."/>
            <person name="Bhutkar A."/>
            <person name="Blanco E."/>
            <person name="Bosak S.A."/>
            <person name="Bradley R.K."/>
            <person name="Brand A.D."/>
            <person name="Brent M.R."/>
            <person name="Brooks A.N."/>
            <person name="Brown R.H."/>
            <person name="Butlin R.K."/>
            <person name="Caggese C."/>
            <person name="Calvi B.R."/>
            <person name="Bernardo de Carvalho A."/>
            <person name="Caspi A."/>
            <person name="Castrezana S."/>
            <person name="Celniker S.E."/>
            <person name="Chang J.L."/>
            <person name="Chapple C."/>
            <person name="Chatterji S."/>
            <person name="Chinwalla A."/>
            <person name="Civetta A."/>
            <person name="Clifton S.W."/>
            <person name="Comeron J.M."/>
            <person name="Costello J.C."/>
            <person name="Coyne J.A."/>
            <person name="Daub J."/>
            <person name="David R.G."/>
            <person name="Delcher A.L."/>
            <person name="Delehaunty K."/>
            <person name="Do C.B."/>
            <person name="Ebling H."/>
            <person name="Edwards K."/>
            <person name="Eickbush T."/>
            <person name="Evans J.D."/>
            <person name="Filipski A."/>
            <person name="Findeiss S."/>
            <person name="Freyhult E."/>
            <person name="Fulton L."/>
            <person name="Fulton R."/>
            <person name="Garcia A.C."/>
            <person name="Gardiner A."/>
            <person name="Garfield D.A."/>
            <person name="Garvin B.E."/>
            <person name="Gibson G."/>
            <person name="Gilbert D."/>
            <person name="Gnerre S."/>
            <person name="Godfrey J."/>
            <person name="Good R."/>
            <person name="Gotea V."/>
            <person name="Gravely B."/>
            <person name="Greenberg A.J."/>
            <person name="Griffiths-Jones S."/>
            <person name="Gross S."/>
            <person name="Guigo R."/>
            <person name="Gustafson E.A."/>
            <person name="Haerty W."/>
            <person name="Hahn M.W."/>
            <person name="Halligan D.L."/>
            <person name="Halpern A.L."/>
            <person name="Halter G.M."/>
            <person name="Han M.V."/>
            <person name="Heger A."/>
            <person name="Hillier L."/>
            <person name="Hinrichs A.S."/>
            <person name="Holmes I."/>
            <person name="Hoskins R.A."/>
            <person name="Hubisz M.J."/>
            <person name="Hultmark D."/>
            <person name="Huntley M.A."/>
            <person name="Jaffe D.B."/>
            <person name="Jagadeeshan S."/>
            <person name="Jeck W.R."/>
            <person name="Johnson J."/>
            <person name="Jones C.D."/>
            <person name="Jordan W.C."/>
            <person name="Karpen G.H."/>
            <person name="Kataoka E."/>
            <person name="Keightley P.D."/>
            <person name="Kheradpour P."/>
            <person name="Kirkness E.F."/>
            <person name="Koerich L.B."/>
            <person name="Kristiansen K."/>
            <person name="Kudrna D."/>
            <person name="Kulathinal R.J."/>
            <person name="Kumar S."/>
            <person name="Kwok R."/>
            <person name="Lander E."/>
            <person name="Langley C.H."/>
            <person name="Lapoint R."/>
            <person name="Lazzaro B.P."/>
            <person name="Lee S.J."/>
            <person name="Levesque L."/>
            <person name="Li R."/>
            <person name="Lin C.F."/>
            <person name="Lin M.F."/>
            <person name="Lindblad-Toh K."/>
            <person name="Llopart A."/>
            <person name="Long M."/>
            <person name="Low L."/>
            <person name="Lozovsky E."/>
            <person name="Lu J."/>
            <person name="Luo M."/>
            <person name="Machado C.A."/>
            <person name="Makalowski W."/>
            <person name="Marzo M."/>
            <person name="Matsuda M."/>
            <person name="Matzkin L."/>
            <person name="McAllister B."/>
            <person name="McBride C.S."/>
            <person name="McKernan B."/>
            <person name="McKernan K."/>
            <person name="Mendez-Lago M."/>
            <person name="Minx P."/>
            <person name="Mollenhauer M.U."/>
            <person name="Montooth K."/>
            <person name="Mount S.M."/>
            <person name="Mu X."/>
            <person name="Myers E."/>
            <person name="Negre B."/>
            <person name="Newfeld S."/>
            <person name="Nielsen R."/>
            <person name="Noor M.A."/>
            <person name="O'Grady P."/>
            <person name="Pachter L."/>
            <person name="Papaceit M."/>
            <person name="Parisi M.J."/>
            <person name="Parisi M."/>
            <person name="Parts L."/>
            <person name="Pedersen J.S."/>
            <person name="Pesole G."/>
            <person name="Phillippy A.M."/>
            <person name="Ponting C.P."/>
            <person name="Pop M."/>
            <person name="Porcelli D."/>
            <person name="Powell J.R."/>
            <person name="Prohaska S."/>
            <person name="Pruitt K."/>
            <person name="Puig M."/>
            <person name="Quesneville H."/>
            <person name="Ram K.R."/>
            <person name="Rand D."/>
            <person name="Rasmussen M.D."/>
            <person name="Reed L.K."/>
            <person name="Reenan R."/>
            <person name="Reily A."/>
            <person name="Remington K.A."/>
            <person name="Rieger T.T."/>
            <person name="Ritchie M.G."/>
            <person name="Robin C."/>
            <person name="Rogers Y.H."/>
            <person name="Rohde C."/>
            <person name="Rozas J."/>
            <person name="Rubenfield M.J."/>
            <person name="Ruiz A."/>
            <person name="Russo S."/>
            <person name="Salzberg S.L."/>
            <person name="Sanchez-Gracia A."/>
            <person name="Saranga D.J."/>
            <person name="Sato H."/>
            <person name="Schaeffer S.W."/>
            <person name="Schatz M.C."/>
            <person name="Schlenke T."/>
            <person name="Schwartz R."/>
            <person name="Segarra C."/>
            <person name="Singh R.S."/>
            <person name="Sirot L."/>
            <person name="Sirota M."/>
            <person name="Sisneros N.B."/>
            <person name="Smith C.D."/>
            <person name="Smith T.F."/>
            <person name="Spieth J."/>
            <person name="Stage D.E."/>
            <person name="Stark A."/>
            <person name="Stephan W."/>
            <person name="Strausberg R.L."/>
            <person name="Strempel S."/>
            <person name="Sturgill D."/>
            <person name="Sutton G."/>
            <person name="Sutton G.G."/>
            <person name="Tao W."/>
            <person name="Teichmann S."/>
            <person name="Tobari Y.N."/>
            <person name="Tomimura Y."/>
            <person name="Tsolas J.M."/>
            <person name="Valente V.L."/>
            <person name="Venter E."/>
            <person name="Venter J.C."/>
            <person name="Vicario S."/>
            <person name="Vieira F.G."/>
            <person name="Vilella A.J."/>
            <person name="Villasante A."/>
            <person name="Walenz B."/>
            <person name="Wang J."/>
            <person name="Wasserman M."/>
            <person name="Watts T."/>
            <person name="Wilson D."/>
            <person name="Wilson R.K."/>
            <person name="Wing R.A."/>
            <person name="Wolfner M.F."/>
            <person name="Wong A."/>
            <person name="Wong G.K."/>
            <person name="Wu C.I."/>
            <person name="Wu G."/>
            <person name="Yamamoto D."/>
            <person name="Yang H.P."/>
            <person name="Yang S.P."/>
            <person name="Yorke J.A."/>
            <person name="Yoshida K."/>
            <person name="Zdobnov E."/>
            <person name="Zhang P."/>
            <person name="Zhang Y."/>
            <person name="Zimin A.V."/>
            <person name="Baldwin J."/>
            <person name="Abdouelleil A."/>
            <person name="Abdulkadir J."/>
            <person name="Abebe A."/>
            <person name="Abera B."/>
            <person name="Abreu J."/>
            <person name="Acer S.C."/>
            <person name="Aftuck L."/>
            <person name="Alexander A."/>
            <person name="An P."/>
            <person name="Anderson E."/>
            <person name="Anderson S."/>
            <person name="Arachi H."/>
            <person name="Azer M."/>
            <person name="Bachantsang P."/>
            <person name="Barry A."/>
            <person name="Bayul T."/>
            <person name="Berlin A."/>
            <person name="Bessette D."/>
            <person name="Bloom T."/>
            <person name="Blye J."/>
            <person name="Boguslavskiy L."/>
            <person name="Bonnet C."/>
            <person name="Boukhgalter B."/>
            <person name="Bourzgui I."/>
            <person name="Brown A."/>
            <person name="Cahill P."/>
            <person name="Channer S."/>
            <person name="Cheshatsang Y."/>
            <person name="Chuda L."/>
            <person name="Citroen M."/>
            <person name="Collymore A."/>
            <person name="Cooke P."/>
            <person name="Costello M."/>
            <person name="D'Aco K."/>
            <person name="Daza R."/>
            <person name="De Haan G."/>
            <person name="DeGray S."/>
            <person name="DeMaso C."/>
            <person name="Dhargay N."/>
            <person name="Dooley K."/>
            <person name="Dooley E."/>
            <person name="Doricent M."/>
            <person name="Dorje P."/>
            <person name="Dorjee K."/>
            <person name="Dupes A."/>
            <person name="Elong R."/>
            <person name="Falk J."/>
            <person name="Farina A."/>
            <person name="Faro S."/>
            <person name="Ferguson D."/>
            <person name="Fisher S."/>
            <person name="Foley C.D."/>
            <person name="Franke A."/>
            <person name="Friedrich D."/>
            <person name="Gadbois L."/>
            <person name="Gearin G."/>
            <person name="Gearin C.R."/>
            <person name="Giannoukos G."/>
            <person name="Goode T."/>
            <person name="Graham J."/>
            <person name="Grandbois E."/>
            <person name="Grewal S."/>
            <person name="Gyaltsen K."/>
            <person name="Hafez N."/>
            <person name="Hagos B."/>
            <person name="Hall J."/>
            <person name="Henson C."/>
            <person name="Hollinger A."/>
            <person name="Honan T."/>
            <person name="Huard M.D."/>
            <person name="Hughes L."/>
            <person name="Hurhula B."/>
            <person name="Husby M.E."/>
            <person name="Kamat A."/>
            <person name="Kanga B."/>
            <person name="Kashin S."/>
            <person name="Khazanovich D."/>
            <person name="Kisner P."/>
            <person name="Lance K."/>
            <person name="Lara M."/>
            <person name="Lee W."/>
            <person name="Lennon N."/>
            <person name="Letendre F."/>
            <person name="LeVine R."/>
            <person name="Lipovsky A."/>
            <person name="Liu X."/>
            <person name="Liu J."/>
            <person name="Liu S."/>
            <person name="Lokyitsang T."/>
            <person name="Lokyitsang Y."/>
            <person name="Lubonja R."/>
            <person name="Lui A."/>
            <person name="MacDonald P."/>
            <person name="Magnisalis V."/>
            <person name="Maru K."/>
            <person name="Matthews C."/>
            <person name="McCusker W."/>
            <person name="McDonough S."/>
            <person name="Mehta T."/>
            <person name="Meldrim J."/>
            <person name="Meneus L."/>
            <person name="Mihai O."/>
            <person name="Mihalev A."/>
            <person name="Mihova T."/>
            <person name="Mittelman R."/>
            <person name="Mlenga V."/>
            <person name="Montmayeur A."/>
            <person name="Mulrain L."/>
            <person name="Navidi A."/>
            <person name="Naylor J."/>
            <person name="Negash T."/>
            <person name="Nguyen T."/>
            <person name="Nguyen N."/>
            <person name="Nicol R."/>
            <person name="Norbu C."/>
            <person name="Norbu N."/>
            <person name="Novod N."/>
            <person name="O'Neill B."/>
            <person name="Osman S."/>
            <person name="Markiewicz E."/>
            <person name="Oyono O.L."/>
            <person name="Patti C."/>
            <person name="Phunkhang P."/>
            <person name="Pierre F."/>
            <person name="Priest M."/>
            <person name="Raghuraman S."/>
            <person name="Rege F."/>
            <person name="Reyes R."/>
            <person name="Rise C."/>
            <person name="Rogov P."/>
            <person name="Ross K."/>
            <person name="Ryan E."/>
            <person name="Settipalli S."/>
            <person name="Shea T."/>
            <person name="Sherpa N."/>
            <person name="Shi L."/>
            <person name="Shih D."/>
            <person name="Sparrow T."/>
            <person name="Spaulding J."/>
            <person name="Stalker J."/>
            <person name="Stange-Thomann N."/>
            <person name="Stavropoulos S."/>
            <person name="Stone C."/>
            <person name="Strader C."/>
            <person name="Tesfaye S."/>
            <person name="Thomson T."/>
            <person name="Thoulutsang Y."/>
            <person name="Thoulutsang D."/>
            <person name="Topham K."/>
            <person name="Topping I."/>
            <person name="Tsamla T."/>
            <person name="Vassiliev H."/>
            <person name="Vo A."/>
            <person name="Wangchuk T."/>
            <person name="Wangdi T."/>
            <person name="Weiand M."/>
            <person name="Wilkinson J."/>
            <person name="Wilson A."/>
            <person name="Yadav S."/>
            <person name="Young G."/>
            <person name="Yu Q."/>
            <person name="Zembek L."/>
            <person name="Zhong D."/>
            <person name="Zimmer A."/>
            <person name="Zwirko Z."/>
            <person name="Jaffe D.B."/>
            <person name="Alvarez P."/>
            <person name="Brockman W."/>
            <person name="Butler J."/>
            <person name="Chin C."/>
            <person name="Gnerre S."/>
            <person name="Grabherr M."/>
            <person name="Kleber M."/>
            <person name="Mauceli E."/>
            <person name="MacCallum I."/>
        </authorList>
    </citation>
    <scope>NUCLEOTIDE SEQUENCE [LARGE SCALE GENOMIC DNA]</scope>
    <source>
        <strain evidence="4">MSH-3 / Tucson 14011-0111.49</strain>
    </source>
</reference>
<gene>
    <name evidence="3" type="primary">Dper\GL19724</name>
    <name evidence="3" type="ORF">Dper_GL19724</name>
</gene>
<dbReference type="InterPro" id="IPR050115">
    <property type="entry name" value="Proteasome_alpha"/>
</dbReference>
<protein>
    <submittedName>
        <fullName evidence="3">GL19724</fullName>
    </submittedName>
</protein>
<organism evidence="4">
    <name type="scientific">Drosophila persimilis</name>
    <name type="common">Fruit fly</name>
    <dbReference type="NCBI Taxonomy" id="7234"/>
    <lineage>
        <taxon>Eukaryota</taxon>
        <taxon>Metazoa</taxon>
        <taxon>Ecdysozoa</taxon>
        <taxon>Arthropoda</taxon>
        <taxon>Hexapoda</taxon>
        <taxon>Insecta</taxon>
        <taxon>Pterygota</taxon>
        <taxon>Neoptera</taxon>
        <taxon>Endopterygota</taxon>
        <taxon>Diptera</taxon>
        <taxon>Brachycera</taxon>
        <taxon>Muscomorpha</taxon>
        <taxon>Ephydroidea</taxon>
        <taxon>Drosophilidae</taxon>
        <taxon>Drosophila</taxon>
        <taxon>Sophophora</taxon>
    </lineage>
</organism>
<dbReference type="STRING" id="7234.B4HB31"/>
<dbReference type="Gene3D" id="3.60.20.10">
    <property type="entry name" value="Glutamine Phosphoribosylpyrophosphate, subunit 1, domain 1"/>
    <property type="match status" value="1"/>
</dbReference>
<dbReference type="InterPro" id="IPR029055">
    <property type="entry name" value="Ntn_hydrolases_N"/>
</dbReference>
<dbReference type="PROSITE" id="PS51475">
    <property type="entry name" value="PROTEASOME_ALPHA_2"/>
    <property type="match status" value="1"/>
</dbReference>
<dbReference type="GO" id="GO:0019773">
    <property type="term" value="C:proteasome core complex, alpha-subunit complex"/>
    <property type="evidence" value="ECO:0007669"/>
    <property type="project" value="UniProtKB-UniRule"/>
</dbReference>
<dbReference type="HOGENOM" id="CLU_035750_4_1_1"/>